<dbReference type="KEGG" id="crq:GCK72_019603"/>
<dbReference type="CTD" id="9838957"/>
<dbReference type="InterPro" id="IPR053220">
    <property type="entry name" value="Nematode_rcpt-like_serp_H"/>
</dbReference>
<keyword evidence="1" id="KW-1133">Transmembrane helix</keyword>
<organism evidence="2 3">
    <name type="scientific">Caenorhabditis remanei</name>
    <name type="common">Caenorhabditis vulgaris</name>
    <dbReference type="NCBI Taxonomy" id="31234"/>
    <lineage>
        <taxon>Eukaryota</taxon>
        <taxon>Metazoa</taxon>
        <taxon>Ecdysozoa</taxon>
        <taxon>Nematoda</taxon>
        <taxon>Chromadorea</taxon>
        <taxon>Rhabditida</taxon>
        <taxon>Rhabditina</taxon>
        <taxon>Rhabditomorpha</taxon>
        <taxon>Rhabditoidea</taxon>
        <taxon>Rhabditidae</taxon>
        <taxon>Peloderinae</taxon>
        <taxon>Caenorhabditis</taxon>
    </lineage>
</organism>
<dbReference type="RefSeq" id="XP_003115248.2">
    <property type="nucleotide sequence ID" value="XM_003115200.2"/>
</dbReference>
<name>A0A6A5GCR4_CAERE</name>
<evidence type="ECO:0000313" key="2">
    <source>
        <dbReference type="EMBL" id="KAF1753047.1"/>
    </source>
</evidence>
<dbReference type="PANTHER" id="PTHR22941">
    <property type="entry name" value="SERPENTINE RECEPTOR"/>
    <property type="match status" value="1"/>
</dbReference>
<feature type="transmembrane region" description="Helical" evidence="1">
    <location>
        <begin position="399"/>
        <end position="419"/>
    </location>
</feature>
<evidence type="ECO:0000256" key="1">
    <source>
        <dbReference type="SAM" id="Phobius"/>
    </source>
</evidence>
<feature type="transmembrane region" description="Helical" evidence="1">
    <location>
        <begin position="318"/>
        <end position="340"/>
    </location>
</feature>
<comment type="caution">
    <text evidence="2">The sequence shown here is derived from an EMBL/GenBank/DDBJ whole genome shotgun (WGS) entry which is preliminary data.</text>
</comment>
<feature type="transmembrane region" description="Helical" evidence="1">
    <location>
        <begin position="223"/>
        <end position="242"/>
    </location>
</feature>
<sequence length="453" mass="52812">MYQPVLAGYSLGILNEIGVPAKDMYYLAVVQIAGVIVSVAYLFETRFFILYAQETFWKYLRRPWILINYIIAFTYMIPTYLAVPDQKTGKEYQFGRYPCLPNEVYEDKVFLLSTWSSGVAYNMCVNTAGQQTLLFVGLIFWNMKKSMGEAKWSKRTMSMHRMFFKTLTLQMNSMKWPMLNLHLWSASLDFSFGVLIVPFMYQPVLAGYSLGILNEFGVPMKDMFYLAVVQIGGVMVAVTILFETRFFILYARETFWKHLRRPWLVLNYLICLVYFVPTYLAVPDQKTGKEYQFGRYPCLPNEVYEDKVFLLTTWSTGVGYNSLLNTTPQQTLIFILLIYWNMKKSMSGLKMSKKTVDLHRRFMRSLVLQVTIPVVTVILPQIYNTIATYNSYYNQGLNNISICIMTTHGLVSSISMIYLHKSYWEAIHYSFCPQKFLVDDTAIFTKSIQMKHF</sequence>
<feature type="transmembrane region" description="Helical" evidence="1">
    <location>
        <begin position="64"/>
        <end position="83"/>
    </location>
</feature>
<proteinExistence type="predicted"/>
<dbReference type="GeneID" id="9838957"/>
<dbReference type="EMBL" id="WUAV01000005">
    <property type="protein sequence ID" value="KAF1753047.1"/>
    <property type="molecule type" value="Genomic_DNA"/>
</dbReference>
<dbReference type="InterPro" id="IPR019422">
    <property type="entry name" value="7TM_GPCR_serpentine_rcpt_Srh"/>
</dbReference>
<keyword evidence="1" id="KW-0812">Transmembrane</keyword>
<dbReference type="Proteomes" id="UP000483820">
    <property type="component" value="Chromosome V"/>
</dbReference>
<reference evidence="2 3" key="1">
    <citation type="submission" date="2019-12" db="EMBL/GenBank/DDBJ databases">
        <title>Chromosome-level assembly of the Caenorhabditis remanei genome.</title>
        <authorList>
            <person name="Teterina A.A."/>
            <person name="Willis J.H."/>
            <person name="Phillips P.C."/>
        </authorList>
    </citation>
    <scope>NUCLEOTIDE SEQUENCE [LARGE SCALE GENOMIC DNA]</scope>
    <source>
        <strain evidence="2 3">PX506</strain>
        <tissue evidence="2">Whole organism</tissue>
    </source>
</reference>
<feature type="transmembrane region" description="Helical" evidence="1">
    <location>
        <begin position="119"/>
        <end position="141"/>
    </location>
</feature>
<feature type="transmembrane region" description="Helical" evidence="1">
    <location>
        <begin position="263"/>
        <end position="282"/>
    </location>
</feature>
<dbReference type="PANTHER" id="PTHR22941:SF64">
    <property type="entry name" value="SERPENTINE RECEPTOR, CLASS H"/>
    <property type="match status" value="1"/>
</dbReference>
<evidence type="ECO:0000313" key="3">
    <source>
        <dbReference type="Proteomes" id="UP000483820"/>
    </source>
</evidence>
<dbReference type="Pfam" id="PF10318">
    <property type="entry name" value="7TM_GPCR_Srh"/>
    <property type="match status" value="1"/>
</dbReference>
<accession>A0A6A5GCR4</accession>
<feature type="transmembrane region" description="Helical" evidence="1">
    <location>
        <begin position="181"/>
        <end position="201"/>
    </location>
</feature>
<keyword evidence="1" id="KW-0472">Membrane</keyword>
<feature type="transmembrane region" description="Helical" evidence="1">
    <location>
        <begin position="361"/>
        <end position="379"/>
    </location>
</feature>
<gene>
    <name evidence="2" type="ORF">GCK72_019603</name>
</gene>
<evidence type="ECO:0008006" key="4">
    <source>
        <dbReference type="Google" id="ProtNLM"/>
    </source>
</evidence>
<dbReference type="AlphaFoldDB" id="A0A6A5GCR4"/>
<protein>
    <recommendedName>
        <fullName evidence="4">Serpentine Receptor, class H</fullName>
    </recommendedName>
</protein>
<feature type="transmembrane region" description="Helical" evidence="1">
    <location>
        <begin position="24"/>
        <end position="43"/>
    </location>
</feature>